<reference evidence="1" key="1">
    <citation type="journal article" date="2021" name="Proc. Natl. Acad. Sci. U.S.A.">
        <title>A Catalog of Tens of Thousands of Viruses from Human Metagenomes Reveals Hidden Associations with Chronic Diseases.</title>
        <authorList>
            <person name="Tisza M.J."/>
            <person name="Buck C.B."/>
        </authorList>
    </citation>
    <scope>NUCLEOTIDE SEQUENCE</scope>
    <source>
        <strain evidence="1">CtsBB38</strain>
    </source>
</reference>
<name>A0A8S5MWC0_9CAUD</name>
<evidence type="ECO:0000313" key="1">
    <source>
        <dbReference type="EMBL" id="DAD86448.1"/>
    </source>
</evidence>
<accession>A0A8S5MWC0</accession>
<proteinExistence type="predicted"/>
<organism evidence="1">
    <name type="scientific">Siphoviridae sp. ctsBB38</name>
    <dbReference type="NCBI Taxonomy" id="2826482"/>
    <lineage>
        <taxon>Viruses</taxon>
        <taxon>Duplodnaviria</taxon>
        <taxon>Heunggongvirae</taxon>
        <taxon>Uroviricota</taxon>
        <taxon>Caudoviricetes</taxon>
    </lineage>
</organism>
<dbReference type="EMBL" id="BK014999">
    <property type="protein sequence ID" value="DAD86448.1"/>
    <property type="molecule type" value="Genomic_DNA"/>
</dbReference>
<protein>
    <submittedName>
        <fullName evidence="1">Uncharacterized protein</fullName>
    </submittedName>
</protein>
<sequence length="50" mass="5756">MYGRYCIDEAATYLYNLMQPDKHGKCKKPTFIEDIKESKTNNPGLDLLMG</sequence>